<dbReference type="EMBL" id="MHQS01000010">
    <property type="protein sequence ID" value="OHA08801.1"/>
    <property type="molecule type" value="Genomic_DNA"/>
</dbReference>
<evidence type="ECO:0008006" key="3">
    <source>
        <dbReference type="Google" id="ProtNLM"/>
    </source>
</evidence>
<dbReference type="STRING" id="1802280.A3B37_00415"/>
<accession>A0A1G2LD94</accession>
<name>A0A1G2LD94_9BACT</name>
<dbReference type="GO" id="GO:0016787">
    <property type="term" value="F:hydrolase activity"/>
    <property type="evidence" value="ECO:0007669"/>
    <property type="project" value="InterPro"/>
</dbReference>
<dbReference type="Gene3D" id="3.40.50.1820">
    <property type="entry name" value="alpha/beta hydrolase"/>
    <property type="match status" value="1"/>
</dbReference>
<dbReference type="Pfam" id="PF06821">
    <property type="entry name" value="Ser_hydrolase"/>
    <property type="match status" value="1"/>
</dbReference>
<dbReference type="SUPFAM" id="SSF53474">
    <property type="entry name" value="alpha/beta-Hydrolases"/>
    <property type="match status" value="1"/>
</dbReference>
<evidence type="ECO:0000313" key="2">
    <source>
        <dbReference type="Proteomes" id="UP000176705"/>
    </source>
</evidence>
<dbReference type="PANTHER" id="PTHR15394:SF3">
    <property type="entry name" value="SERINE HYDROLASE RBBP9"/>
    <property type="match status" value="1"/>
</dbReference>
<dbReference type="InterPro" id="IPR010662">
    <property type="entry name" value="RBBP9/YdeN"/>
</dbReference>
<sequence>MSKRVFIVHGWDGDPEEGWFPWLKRELEVREFQVTVPAMPESSAPKIEQWVAHLSRVVGESDEHTYLVGHSIGCQTILRYLETLPEEAKVGGVILVAGWMTLTPAATPTATDRDLAKPWLETPLDWKRVKERGGHFAAILSDNDPYVPMENAELFREKLGAEVVVEHAKGHFSGSDGVAELPSALSTILKCAKAN</sequence>
<dbReference type="InterPro" id="IPR029058">
    <property type="entry name" value="AB_hydrolase_fold"/>
</dbReference>
<evidence type="ECO:0000313" key="1">
    <source>
        <dbReference type="EMBL" id="OHA08801.1"/>
    </source>
</evidence>
<dbReference type="PANTHER" id="PTHR15394">
    <property type="entry name" value="SERINE HYDROLASE RBBP9"/>
    <property type="match status" value="1"/>
</dbReference>
<reference evidence="1 2" key="1">
    <citation type="journal article" date="2016" name="Nat. Commun.">
        <title>Thousands of microbial genomes shed light on interconnected biogeochemical processes in an aquifer system.</title>
        <authorList>
            <person name="Anantharaman K."/>
            <person name="Brown C.T."/>
            <person name="Hug L.A."/>
            <person name="Sharon I."/>
            <person name="Castelle C.J."/>
            <person name="Probst A.J."/>
            <person name="Thomas B.C."/>
            <person name="Singh A."/>
            <person name="Wilkins M.J."/>
            <person name="Karaoz U."/>
            <person name="Brodie E.L."/>
            <person name="Williams K.H."/>
            <person name="Hubbard S.S."/>
            <person name="Banfield J.F."/>
        </authorList>
    </citation>
    <scope>NUCLEOTIDE SEQUENCE [LARGE SCALE GENOMIC DNA]</scope>
</reference>
<gene>
    <name evidence="1" type="ORF">A3B37_00415</name>
</gene>
<dbReference type="Proteomes" id="UP000176705">
    <property type="component" value="Unassembled WGS sequence"/>
</dbReference>
<comment type="caution">
    <text evidence="1">The sequence shown here is derived from an EMBL/GenBank/DDBJ whole genome shotgun (WGS) entry which is preliminary data.</text>
</comment>
<dbReference type="AlphaFoldDB" id="A0A1G2LD94"/>
<organism evidence="1 2">
    <name type="scientific">Candidatus Sungbacteria bacterium RIFCSPLOWO2_01_FULL_59_16</name>
    <dbReference type="NCBI Taxonomy" id="1802280"/>
    <lineage>
        <taxon>Bacteria</taxon>
        <taxon>Candidatus Sungiibacteriota</taxon>
    </lineage>
</organism>
<proteinExistence type="predicted"/>
<protein>
    <recommendedName>
        <fullName evidence="3">Alpha/beta hydrolase</fullName>
    </recommendedName>
</protein>